<dbReference type="KEGG" id="bbes:BESB_062600"/>
<dbReference type="PANTHER" id="PTHR33178">
    <property type="match status" value="1"/>
</dbReference>
<evidence type="ECO:0000256" key="1">
    <source>
        <dbReference type="ARBA" id="ARBA00011738"/>
    </source>
</evidence>
<dbReference type="SMART" id="SM00886">
    <property type="entry name" value="Dabb"/>
    <property type="match status" value="1"/>
</dbReference>
<accession>A0A2A9MIB5</accession>
<dbReference type="VEuPathDB" id="ToxoDB:BESB_062600"/>
<name>A0A2A9MIB5_BESBE</name>
<dbReference type="Pfam" id="PF07876">
    <property type="entry name" value="Dabb"/>
    <property type="match status" value="1"/>
</dbReference>
<sequence>MAYGLRHIVCFRFTPSMTAEMKEQFIQEGRQLRSLISELDFLIDIRTSVTEDRTKGYTHFLYSEFHNKEQLDAYQVHPKHKEFVAKFKPHFEEVMAFDLPM</sequence>
<protein>
    <submittedName>
        <fullName evidence="3">Stress responsive a/b barrel domain-containing protein</fullName>
    </submittedName>
</protein>
<evidence type="ECO:0000313" key="4">
    <source>
        <dbReference type="Proteomes" id="UP000224006"/>
    </source>
</evidence>
<dbReference type="EMBL" id="NWUJ01000005">
    <property type="protein sequence ID" value="PFH35373.1"/>
    <property type="molecule type" value="Genomic_DNA"/>
</dbReference>
<gene>
    <name evidence="3" type="ORF">BESB_062600</name>
</gene>
<dbReference type="InterPro" id="IPR044662">
    <property type="entry name" value="HS1/DABB1-like"/>
</dbReference>
<comment type="caution">
    <text evidence="3">The sequence shown here is derived from an EMBL/GenBank/DDBJ whole genome shotgun (WGS) entry which is preliminary data.</text>
</comment>
<dbReference type="STRING" id="94643.A0A2A9MIB5"/>
<dbReference type="PANTHER" id="PTHR33178:SF10">
    <property type="entry name" value="STRESS-RESPONSE A_B BARREL DOMAIN-CONTAINING PROTEIN"/>
    <property type="match status" value="1"/>
</dbReference>
<dbReference type="InterPro" id="IPR011008">
    <property type="entry name" value="Dimeric_a/b-barrel"/>
</dbReference>
<proteinExistence type="predicted"/>
<evidence type="ECO:0000259" key="2">
    <source>
        <dbReference type="PROSITE" id="PS51502"/>
    </source>
</evidence>
<dbReference type="AlphaFoldDB" id="A0A2A9MIB5"/>
<dbReference type="RefSeq" id="XP_029219382.1">
    <property type="nucleotide sequence ID" value="XM_029364674.1"/>
</dbReference>
<dbReference type="Gene3D" id="3.30.70.100">
    <property type="match status" value="1"/>
</dbReference>
<comment type="subunit">
    <text evidence="1">Homodimer.</text>
</comment>
<organism evidence="3 4">
    <name type="scientific">Besnoitia besnoiti</name>
    <name type="common">Apicomplexan protozoan</name>
    <dbReference type="NCBI Taxonomy" id="94643"/>
    <lineage>
        <taxon>Eukaryota</taxon>
        <taxon>Sar</taxon>
        <taxon>Alveolata</taxon>
        <taxon>Apicomplexa</taxon>
        <taxon>Conoidasida</taxon>
        <taxon>Coccidia</taxon>
        <taxon>Eucoccidiorida</taxon>
        <taxon>Eimeriorina</taxon>
        <taxon>Sarcocystidae</taxon>
        <taxon>Besnoitia</taxon>
    </lineage>
</organism>
<dbReference type="OrthoDB" id="42919at2759"/>
<dbReference type="Proteomes" id="UP000224006">
    <property type="component" value="Chromosome V"/>
</dbReference>
<dbReference type="GeneID" id="40311188"/>
<feature type="domain" description="Stress-response A/B barrel" evidence="2">
    <location>
        <begin position="5"/>
        <end position="99"/>
    </location>
</feature>
<keyword evidence="4" id="KW-1185">Reference proteome</keyword>
<dbReference type="PROSITE" id="PS51502">
    <property type="entry name" value="S_R_A_B_BARREL"/>
    <property type="match status" value="1"/>
</dbReference>
<dbReference type="SUPFAM" id="SSF54909">
    <property type="entry name" value="Dimeric alpha+beta barrel"/>
    <property type="match status" value="1"/>
</dbReference>
<evidence type="ECO:0000313" key="3">
    <source>
        <dbReference type="EMBL" id="PFH35373.1"/>
    </source>
</evidence>
<reference evidence="3 4" key="1">
    <citation type="submission" date="2017-09" db="EMBL/GenBank/DDBJ databases">
        <title>Genome sequencing of Besnoitia besnoiti strain Bb-Ger1.</title>
        <authorList>
            <person name="Schares G."/>
            <person name="Venepally P."/>
            <person name="Lorenzi H.A."/>
        </authorList>
    </citation>
    <scope>NUCLEOTIDE SEQUENCE [LARGE SCALE GENOMIC DNA]</scope>
    <source>
        <strain evidence="3 4">Bb-Ger1</strain>
    </source>
</reference>
<dbReference type="InterPro" id="IPR013097">
    <property type="entry name" value="Dabb"/>
</dbReference>